<comment type="caution">
    <text evidence="2">The sequence shown here is derived from an EMBL/GenBank/DDBJ whole genome shotgun (WGS) entry which is preliminary data.</text>
</comment>
<sequence length="115" mass="13294">MKFGIERAHHQDEKIMHFLNICGLVALADFAATLDILRCKNPRQIQLTGRKRDEIAEHIPAAHITRGIVKQADKLLTCCIHVHQSDNRLLFGNRNNWNNVVRLTRLVEKFCKTQL</sequence>
<dbReference type="AlphaFoldDB" id="A0A645G7D8"/>
<feature type="transmembrane region" description="Helical" evidence="1">
    <location>
        <begin position="15"/>
        <end position="37"/>
    </location>
</feature>
<evidence type="ECO:0000256" key="1">
    <source>
        <dbReference type="SAM" id="Phobius"/>
    </source>
</evidence>
<keyword evidence="1" id="KW-1133">Transmembrane helix</keyword>
<accession>A0A645G7D8</accession>
<reference evidence="2" key="1">
    <citation type="submission" date="2019-08" db="EMBL/GenBank/DDBJ databases">
        <authorList>
            <person name="Kucharzyk K."/>
            <person name="Murdoch R.W."/>
            <person name="Higgins S."/>
            <person name="Loffler F."/>
        </authorList>
    </citation>
    <scope>NUCLEOTIDE SEQUENCE</scope>
</reference>
<evidence type="ECO:0000313" key="2">
    <source>
        <dbReference type="EMBL" id="MPN22811.1"/>
    </source>
</evidence>
<protein>
    <submittedName>
        <fullName evidence="2">Uncharacterized protein</fullName>
    </submittedName>
</protein>
<proteinExistence type="predicted"/>
<name>A0A645G7D8_9ZZZZ</name>
<organism evidence="2">
    <name type="scientific">bioreactor metagenome</name>
    <dbReference type="NCBI Taxonomy" id="1076179"/>
    <lineage>
        <taxon>unclassified sequences</taxon>
        <taxon>metagenomes</taxon>
        <taxon>ecological metagenomes</taxon>
    </lineage>
</organism>
<keyword evidence="1" id="KW-0472">Membrane</keyword>
<keyword evidence="1" id="KW-0812">Transmembrane</keyword>
<dbReference type="EMBL" id="VSSQ01071139">
    <property type="protein sequence ID" value="MPN22811.1"/>
    <property type="molecule type" value="Genomic_DNA"/>
</dbReference>
<gene>
    <name evidence="2" type="ORF">SDC9_170195</name>
</gene>